<evidence type="ECO:0000256" key="1">
    <source>
        <dbReference type="SAM" id="SignalP"/>
    </source>
</evidence>
<keyword evidence="3" id="KW-1185">Reference proteome</keyword>
<organism evidence="2 3">
    <name type="scientific">Nocardioides endophyticus</name>
    <dbReference type="NCBI Taxonomy" id="1353775"/>
    <lineage>
        <taxon>Bacteria</taxon>
        <taxon>Bacillati</taxon>
        <taxon>Actinomycetota</taxon>
        <taxon>Actinomycetes</taxon>
        <taxon>Propionibacteriales</taxon>
        <taxon>Nocardioidaceae</taxon>
        <taxon>Nocardioides</taxon>
    </lineage>
</organism>
<evidence type="ECO:0000313" key="2">
    <source>
        <dbReference type="EMBL" id="GAA4731962.1"/>
    </source>
</evidence>
<accession>A0ABP8YLG4</accession>
<comment type="caution">
    <text evidence="2">The sequence shown here is derived from an EMBL/GenBank/DDBJ whole genome shotgun (WGS) entry which is preliminary data.</text>
</comment>
<evidence type="ECO:0000313" key="3">
    <source>
        <dbReference type="Proteomes" id="UP001499882"/>
    </source>
</evidence>
<dbReference type="Proteomes" id="UP001499882">
    <property type="component" value="Unassembled WGS sequence"/>
</dbReference>
<protein>
    <submittedName>
        <fullName evidence="2">Uncharacterized protein</fullName>
    </submittedName>
</protein>
<name>A0ABP8YLG4_9ACTN</name>
<keyword evidence="1" id="KW-0732">Signal</keyword>
<gene>
    <name evidence="2" type="ORF">GCM10023350_14160</name>
</gene>
<proteinExistence type="predicted"/>
<feature type="signal peptide" evidence="1">
    <location>
        <begin position="1"/>
        <end position="25"/>
    </location>
</feature>
<sequence length="154" mass="15528">MATFTKKKIVALTAAFVIVGGAAFAYWTAGGEGGGSADTGTSEVVTIVQTALADDALYPGGEPVALSGTFTNDNDGPTYVGQVSVAIEVDWDAQADLGAPACTEADFELVQPTATNGDVITGTTWGGGSIQLVNAATNQDNCKSVTVPLVYTSS</sequence>
<feature type="chain" id="PRO_5046415172" evidence="1">
    <location>
        <begin position="26"/>
        <end position="154"/>
    </location>
</feature>
<reference evidence="3" key="1">
    <citation type="journal article" date="2019" name="Int. J. Syst. Evol. Microbiol.">
        <title>The Global Catalogue of Microorganisms (GCM) 10K type strain sequencing project: providing services to taxonomists for standard genome sequencing and annotation.</title>
        <authorList>
            <consortium name="The Broad Institute Genomics Platform"/>
            <consortium name="The Broad Institute Genome Sequencing Center for Infectious Disease"/>
            <person name="Wu L."/>
            <person name="Ma J."/>
        </authorList>
    </citation>
    <scope>NUCLEOTIDE SEQUENCE [LARGE SCALE GENOMIC DNA]</scope>
    <source>
        <strain evidence="3">JCM 18532</strain>
    </source>
</reference>
<dbReference type="RefSeq" id="WP_345526019.1">
    <property type="nucleotide sequence ID" value="NZ_BAABKN010000009.1"/>
</dbReference>
<dbReference type="EMBL" id="BAABKN010000009">
    <property type="protein sequence ID" value="GAA4731962.1"/>
    <property type="molecule type" value="Genomic_DNA"/>
</dbReference>